<name>A0ACC2ZWF5_9EURO</name>
<reference evidence="1" key="1">
    <citation type="submission" date="2022-10" db="EMBL/GenBank/DDBJ databases">
        <title>Culturing micro-colonial fungi from biological soil crusts in the Mojave desert and describing Neophaeococcomyces mojavensis, and introducing the new genera and species Taxawa tesnikishii.</title>
        <authorList>
            <person name="Kurbessoian T."/>
            <person name="Stajich J.E."/>
        </authorList>
    </citation>
    <scope>NUCLEOTIDE SEQUENCE</scope>
    <source>
        <strain evidence="1">JES_112</strain>
    </source>
</reference>
<dbReference type="EMBL" id="JAPDRQ010000224">
    <property type="protein sequence ID" value="KAJ9651981.1"/>
    <property type="molecule type" value="Genomic_DNA"/>
</dbReference>
<gene>
    <name evidence="1" type="ORF">H2198_008760</name>
</gene>
<accession>A0ACC2ZWF5</accession>
<keyword evidence="2" id="KW-1185">Reference proteome</keyword>
<comment type="caution">
    <text evidence="1">The sequence shown here is derived from an EMBL/GenBank/DDBJ whole genome shotgun (WGS) entry which is preliminary data.</text>
</comment>
<protein>
    <submittedName>
        <fullName evidence="1">Uncharacterized protein</fullName>
    </submittedName>
</protein>
<proteinExistence type="predicted"/>
<sequence length="959" mass="104766">MAEAWQARLTLTSPPSSMNLTTMKGVAPAASPLHLRPKNYGNTQVRGKARVRMGDSVTINNYNVGTDVVSRPEELLNVLQDAAARLGINDFDRRFEDISKQSKTRPVKSSKYDHEDVAEDMSTANEEQETLSCYSQGSRRANAAQSSIVNHSAFNIAKVKGIQLLQPLYALLYRNFNLPNLRHLVLPLPQLHSVSGDLGLAGLECNHQSNAMTIKNDQTAKALNEFLVLCAAVLSCLLGRNVSAEDALGFIAKCKQDQLMPLLTFVLGTGLYRYFVVRAVARAPALKFVTLEDAYGHPRIVSLDVFVDLSVIKNFLQVHYRETDSITGEALIKADQYHLMLESRRGMLIGRANWSVASKRIRPGVRLVNSVYVDLTDATCLTCRTALATSESGYFHCPVCGAFHRDYAALQTQLPTTTSWTSQSTTQFQTRMESPATLPADLEEVPSSSPAVHHDVSDIKHLDLRIAPRKNDFYIPGKVTRLLPIAHIAISMVKQRAVITDTERAKEKLHPKSRINFGKYYHVEHNIKVRDVGQVHPNDMVKLLPVWGFFMSYGVFQEYYTNPRTPMHISGNISSVGVIGTTLSGIIYLSMPILFGLLARRLTRFRIHALVFGGILSVVGIVASAFMTSVSGLIATQGVLQAIGATLLYSASTIYIDEWYIQRKGFGYAVTLSAKSAVGVACPVAFSSMLTRIGYRATLLTWAGILVITIIPTPFLLKRRVPLYQVAAQSSRHYRRTSWSFMKHRTFPMFLLANVVFSASYGMPQTYLAAFASNVLHFSSANSALILVALNIPSIFASLWIGPLSDGERSKIFGGRRLSINAVSCLSALGSAIPVFLLWGMTVEQPYGAGVVTLVMFSIFWGFFAGGYSSTWGGIVKEISKEAQEHGEIADTGMIMGLMNGGRGIGYIIGGFVGVELLKAGSIGQSVLAYGGSFGSLIMFSGCGAAVCGLGVLVKSKSA</sequence>
<evidence type="ECO:0000313" key="1">
    <source>
        <dbReference type="EMBL" id="KAJ9651981.1"/>
    </source>
</evidence>
<dbReference type="Proteomes" id="UP001172386">
    <property type="component" value="Unassembled WGS sequence"/>
</dbReference>
<evidence type="ECO:0000313" key="2">
    <source>
        <dbReference type="Proteomes" id="UP001172386"/>
    </source>
</evidence>
<organism evidence="1 2">
    <name type="scientific">Neophaeococcomyces mojaviensis</name>
    <dbReference type="NCBI Taxonomy" id="3383035"/>
    <lineage>
        <taxon>Eukaryota</taxon>
        <taxon>Fungi</taxon>
        <taxon>Dikarya</taxon>
        <taxon>Ascomycota</taxon>
        <taxon>Pezizomycotina</taxon>
        <taxon>Eurotiomycetes</taxon>
        <taxon>Chaetothyriomycetidae</taxon>
        <taxon>Chaetothyriales</taxon>
        <taxon>Chaetothyriales incertae sedis</taxon>
        <taxon>Neophaeococcomyces</taxon>
    </lineage>
</organism>